<protein>
    <submittedName>
        <fullName evidence="2">Uncharacterized protein</fullName>
    </submittedName>
</protein>
<sequence length="140" mass="14922">MGSGGAASGAQRSILTQDSTTPRVRIDNGQAVSGNVPDPVWGWRVRTKSISSKPALKEAPVGIATTKKTPSCSKPPASCYFSKSPMHQNAGACVLHWLHAHVFLPKISSKSASRDYRLPCCKASQGGSLLTLAWGFKDER</sequence>
<evidence type="ECO:0000313" key="2">
    <source>
        <dbReference type="EMBL" id="KAF9513703.1"/>
    </source>
</evidence>
<proteinExistence type="predicted"/>
<dbReference type="AlphaFoldDB" id="A0A9P6AXA5"/>
<evidence type="ECO:0000313" key="3">
    <source>
        <dbReference type="Proteomes" id="UP000886523"/>
    </source>
</evidence>
<feature type="region of interest" description="Disordered" evidence="1">
    <location>
        <begin position="1"/>
        <end position="33"/>
    </location>
</feature>
<accession>A0A9P6AXA5</accession>
<reference evidence="2" key="1">
    <citation type="journal article" date="2020" name="Nat. Commun.">
        <title>Large-scale genome sequencing of mycorrhizal fungi provides insights into the early evolution of symbiotic traits.</title>
        <authorList>
            <person name="Miyauchi S."/>
            <person name="Kiss E."/>
            <person name="Kuo A."/>
            <person name="Drula E."/>
            <person name="Kohler A."/>
            <person name="Sanchez-Garcia M."/>
            <person name="Morin E."/>
            <person name="Andreopoulos B."/>
            <person name="Barry K.W."/>
            <person name="Bonito G."/>
            <person name="Buee M."/>
            <person name="Carver A."/>
            <person name="Chen C."/>
            <person name="Cichocki N."/>
            <person name="Clum A."/>
            <person name="Culley D."/>
            <person name="Crous P.W."/>
            <person name="Fauchery L."/>
            <person name="Girlanda M."/>
            <person name="Hayes R.D."/>
            <person name="Keri Z."/>
            <person name="LaButti K."/>
            <person name="Lipzen A."/>
            <person name="Lombard V."/>
            <person name="Magnuson J."/>
            <person name="Maillard F."/>
            <person name="Murat C."/>
            <person name="Nolan M."/>
            <person name="Ohm R.A."/>
            <person name="Pangilinan J."/>
            <person name="Pereira M.F."/>
            <person name="Perotto S."/>
            <person name="Peter M."/>
            <person name="Pfister S."/>
            <person name="Riley R."/>
            <person name="Sitrit Y."/>
            <person name="Stielow J.B."/>
            <person name="Szollosi G."/>
            <person name="Zifcakova L."/>
            <person name="Stursova M."/>
            <person name="Spatafora J.W."/>
            <person name="Tedersoo L."/>
            <person name="Vaario L.M."/>
            <person name="Yamada A."/>
            <person name="Yan M."/>
            <person name="Wang P."/>
            <person name="Xu J."/>
            <person name="Bruns T."/>
            <person name="Baldrian P."/>
            <person name="Vilgalys R."/>
            <person name="Dunand C."/>
            <person name="Henrissat B."/>
            <person name="Grigoriev I.V."/>
            <person name="Hibbett D."/>
            <person name="Nagy L.G."/>
            <person name="Martin F.M."/>
        </authorList>
    </citation>
    <scope>NUCLEOTIDE SEQUENCE</scope>
    <source>
        <strain evidence="2">UP504</strain>
    </source>
</reference>
<gene>
    <name evidence="2" type="ORF">BS47DRAFT_1362258</name>
</gene>
<dbReference type="EMBL" id="MU128969">
    <property type="protein sequence ID" value="KAF9513703.1"/>
    <property type="molecule type" value="Genomic_DNA"/>
</dbReference>
<comment type="caution">
    <text evidence="2">The sequence shown here is derived from an EMBL/GenBank/DDBJ whole genome shotgun (WGS) entry which is preliminary data.</text>
</comment>
<evidence type="ECO:0000256" key="1">
    <source>
        <dbReference type="SAM" id="MobiDB-lite"/>
    </source>
</evidence>
<feature type="compositionally biased region" description="Polar residues" evidence="1">
    <location>
        <begin position="11"/>
        <end position="22"/>
    </location>
</feature>
<organism evidence="2 3">
    <name type="scientific">Hydnum rufescens UP504</name>
    <dbReference type="NCBI Taxonomy" id="1448309"/>
    <lineage>
        <taxon>Eukaryota</taxon>
        <taxon>Fungi</taxon>
        <taxon>Dikarya</taxon>
        <taxon>Basidiomycota</taxon>
        <taxon>Agaricomycotina</taxon>
        <taxon>Agaricomycetes</taxon>
        <taxon>Cantharellales</taxon>
        <taxon>Hydnaceae</taxon>
        <taxon>Hydnum</taxon>
    </lineage>
</organism>
<keyword evidence="3" id="KW-1185">Reference proteome</keyword>
<name>A0A9P6AXA5_9AGAM</name>
<dbReference type="Proteomes" id="UP000886523">
    <property type="component" value="Unassembled WGS sequence"/>
</dbReference>